<gene>
    <name evidence="8" type="ORF">Ae201684_018145</name>
</gene>
<dbReference type="AlphaFoldDB" id="A0A6G0W6X3"/>
<feature type="transmembrane region" description="Helical" evidence="6">
    <location>
        <begin position="435"/>
        <end position="452"/>
    </location>
</feature>
<comment type="caution">
    <text evidence="8">The sequence shown here is derived from an EMBL/GenBank/DDBJ whole genome shotgun (WGS) entry which is preliminary data.</text>
</comment>
<feature type="transmembrane region" description="Helical" evidence="6">
    <location>
        <begin position="118"/>
        <end position="146"/>
    </location>
</feature>
<dbReference type="VEuPathDB" id="FungiDB:AeMF1_013993"/>
<comment type="subcellular location">
    <subcellularLocation>
        <location evidence="1">Cell membrane</location>
        <topology evidence="1">Multi-pass membrane protein</topology>
    </subcellularLocation>
</comment>
<feature type="transmembrane region" description="Helical" evidence="6">
    <location>
        <begin position="238"/>
        <end position="259"/>
    </location>
</feature>
<accession>A0A6G0W6X3</accession>
<dbReference type="Gene3D" id="1.20.1740.10">
    <property type="entry name" value="Amino acid/polyamine transporter I"/>
    <property type="match status" value="1"/>
</dbReference>
<feature type="transmembrane region" description="Helical" evidence="6">
    <location>
        <begin position="182"/>
        <end position="202"/>
    </location>
</feature>
<dbReference type="GO" id="GO:0005886">
    <property type="term" value="C:plasma membrane"/>
    <property type="evidence" value="ECO:0007669"/>
    <property type="project" value="UniProtKB-SubCell"/>
</dbReference>
<feature type="transmembrane region" description="Helical" evidence="6">
    <location>
        <begin position="363"/>
        <end position="383"/>
    </location>
</feature>
<feature type="domain" description="Amino acid permease/ SLC12A" evidence="7">
    <location>
        <begin position="84"/>
        <end position="446"/>
    </location>
</feature>
<feature type="transmembrane region" description="Helical" evidence="6">
    <location>
        <begin position="458"/>
        <end position="475"/>
    </location>
</feature>
<reference evidence="8 9" key="1">
    <citation type="submission" date="2019-07" db="EMBL/GenBank/DDBJ databases">
        <title>Genomics analysis of Aphanomyces spp. identifies a new class of oomycete effector associated with host adaptation.</title>
        <authorList>
            <person name="Gaulin E."/>
        </authorList>
    </citation>
    <scope>NUCLEOTIDE SEQUENCE [LARGE SCALE GENOMIC DNA]</scope>
    <source>
        <strain evidence="8 9">ATCC 201684</strain>
    </source>
</reference>
<keyword evidence="5 6" id="KW-0472">Membrane</keyword>
<evidence type="ECO:0000259" key="7">
    <source>
        <dbReference type="Pfam" id="PF00324"/>
    </source>
</evidence>
<evidence type="ECO:0000256" key="5">
    <source>
        <dbReference type="ARBA" id="ARBA00023136"/>
    </source>
</evidence>
<feature type="transmembrane region" description="Helical" evidence="6">
    <location>
        <begin position="74"/>
        <end position="97"/>
    </location>
</feature>
<dbReference type="GO" id="GO:0055085">
    <property type="term" value="P:transmembrane transport"/>
    <property type="evidence" value="ECO:0007669"/>
    <property type="project" value="InterPro"/>
</dbReference>
<keyword evidence="9" id="KW-1185">Reference proteome</keyword>
<evidence type="ECO:0000313" key="8">
    <source>
        <dbReference type="EMBL" id="KAF0722793.1"/>
    </source>
</evidence>
<dbReference type="PANTHER" id="PTHR42770:SF18">
    <property type="entry name" value="ARGININE_AGMATINE ANTIPORTER"/>
    <property type="match status" value="1"/>
</dbReference>
<dbReference type="Pfam" id="PF00324">
    <property type="entry name" value="AA_permease"/>
    <property type="match status" value="1"/>
</dbReference>
<sequence length="541" mass="59160">MSKNSAISTISVAPTAAAAAPAKGGPSSTVGECAIVDVDRPAVDPSDKANVYHIWALGMVAVMGGQYYDWNERYAAGFVPFFCASLMMSTSFVVYVACISEVSGKVPGGSYGLARAVLGFYPGFILGCLELLEYISFGSVSILFVTNYATDYFGWDERVKPLLWLIQYVVFIALLESRGKYVWRFMLVFAIICLLPMVLYVFGSIPYLDLAMNGVLVDPDTNETTWAKGDVSSAFFKLLPATTVGYAGIEALTVVTGFVENPAYAVPRGTVAATWTLFASFLALNLVVAAMPPGLDTTHEDQYFLNRGLSLGLGLSSDVAEWMMIPAQMGMAFGFFIPYARLTQAMADSNLLPAFLGIRGQPTTVRAMVVASIFGYLLCVVSFFSDEFQKTLQNISIVAACICYASQTYGFVLLRTTYRIDTTGYKSPYGLVGAYYVWFVSLLLFLSIAGGFQGDHGIAILSAFAFVLVMTAYYWQCCKLRQTVSREEYSSIFKFSVMRFNRMRRKKKSKPTASSKRPISQASLVSLAKKFARPQVSPAPP</sequence>
<feature type="transmembrane region" description="Helical" evidence="6">
    <location>
        <begin position="322"/>
        <end position="342"/>
    </location>
</feature>
<dbReference type="PANTHER" id="PTHR42770">
    <property type="entry name" value="AMINO ACID TRANSPORTER-RELATED"/>
    <property type="match status" value="1"/>
</dbReference>
<protein>
    <recommendedName>
        <fullName evidence="7">Amino acid permease/ SLC12A domain-containing protein</fullName>
    </recommendedName>
</protein>
<keyword evidence="4 6" id="KW-1133">Transmembrane helix</keyword>
<feature type="transmembrane region" description="Helical" evidence="6">
    <location>
        <begin position="271"/>
        <end position="291"/>
    </location>
</feature>
<evidence type="ECO:0000256" key="2">
    <source>
        <dbReference type="ARBA" id="ARBA00022475"/>
    </source>
</evidence>
<evidence type="ECO:0000256" key="6">
    <source>
        <dbReference type="SAM" id="Phobius"/>
    </source>
</evidence>
<evidence type="ECO:0000256" key="3">
    <source>
        <dbReference type="ARBA" id="ARBA00022692"/>
    </source>
</evidence>
<name>A0A6G0W6X3_9STRA</name>
<dbReference type="InterPro" id="IPR050367">
    <property type="entry name" value="APC_superfamily"/>
</dbReference>
<evidence type="ECO:0000313" key="9">
    <source>
        <dbReference type="Proteomes" id="UP000481153"/>
    </source>
</evidence>
<feature type="transmembrane region" description="Helical" evidence="6">
    <location>
        <begin position="395"/>
        <end position="414"/>
    </location>
</feature>
<dbReference type="Proteomes" id="UP000481153">
    <property type="component" value="Unassembled WGS sequence"/>
</dbReference>
<dbReference type="EMBL" id="VJMJ01000323">
    <property type="protein sequence ID" value="KAF0722793.1"/>
    <property type="molecule type" value="Genomic_DNA"/>
</dbReference>
<evidence type="ECO:0000256" key="1">
    <source>
        <dbReference type="ARBA" id="ARBA00004651"/>
    </source>
</evidence>
<dbReference type="InterPro" id="IPR004841">
    <property type="entry name" value="AA-permease/SLC12A_dom"/>
</dbReference>
<organism evidence="8 9">
    <name type="scientific">Aphanomyces euteiches</name>
    <dbReference type="NCBI Taxonomy" id="100861"/>
    <lineage>
        <taxon>Eukaryota</taxon>
        <taxon>Sar</taxon>
        <taxon>Stramenopiles</taxon>
        <taxon>Oomycota</taxon>
        <taxon>Saprolegniomycetes</taxon>
        <taxon>Saprolegniales</taxon>
        <taxon>Verrucalvaceae</taxon>
        <taxon>Aphanomyces</taxon>
    </lineage>
</organism>
<proteinExistence type="predicted"/>
<keyword evidence="3 6" id="KW-0812">Transmembrane</keyword>
<keyword evidence="2" id="KW-1003">Cell membrane</keyword>
<evidence type="ECO:0000256" key="4">
    <source>
        <dbReference type="ARBA" id="ARBA00022989"/>
    </source>
</evidence>